<dbReference type="RefSeq" id="WP_168058797.1">
    <property type="nucleotide sequence ID" value="NZ_VTOW01000001.1"/>
</dbReference>
<evidence type="ECO:0000313" key="1">
    <source>
        <dbReference type="EMBL" id="NKE70557.1"/>
    </source>
</evidence>
<evidence type="ECO:0000313" key="2">
    <source>
        <dbReference type="Proteomes" id="UP000534783"/>
    </source>
</evidence>
<name>A0A7X6DNP1_9BACT</name>
<dbReference type="Proteomes" id="UP000534783">
    <property type="component" value="Unassembled WGS sequence"/>
</dbReference>
<keyword evidence="2" id="KW-1185">Reference proteome</keyword>
<reference evidence="1 2" key="1">
    <citation type="journal article" date="2020" name="Nature">
        <title>Bacterial chemolithoautotrophy via manganese oxidation.</title>
        <authorList>
            <person name="Yu H."/>
            <person name="Leadbetter J.R."/>
        </authorList>
    </citation>
    <scope>NUCLEOTIDE SEQUENCE [LARGE SCALE GENOMIC DNA]</scope>
    <source>
        <strain evidence="1 2">Mn-1</strain>
    </source>
</reference>
<gene>
    <name evidence="1" type="ORF">MNODULE_07390</name>
</gene>
<dbReference type="EMBL" id="VTOW01000001">
    <property type="protein sequence ID" value="NKE70557.1"/>
    <property type="molecule type" value="Genomic_DNA"/>
</dbReference>
<protein>
    <submittedName>
        <fullName evidence="1">Uncharacterized protein</fullName>
    </submittedName>
</protein>
<accession>A0A7X6DNP1</accession>
<organism evidence="1 2">
    <name type="scientific">Candidatus Manganitrophus noduliformans</name>
    <dbReference type="NCBI Taxonomy" id="2606439"/>
    <lineage>
        <taxon>Bacteria</taxon>
        <taxon>Pseudomonadati</taxon>
        <taxon>Nitrospirota</taxon>
        <taxon>Nitrospiria</taxon>
        <taxon>Candidatus Troglogloeales</taxon>
        <taxon>Candidatus Manganitrophaceae</taxon>
        <taxon>Candidatus Manganitrophus</taxon>
    </lineage>
</organism>
<sequence length="112" mass="12675">MSITESYEKKDEKKFLSSLDPSFKSLPSFKEQLLRDLATFSEMKIDMKIDRVEVRQESISTAVHWGGVWKREPGAPPLEKKGHALFVWTTGETPLLLEIRGDPPFGIIQGGI</sequence>
<dbReference type="AlphaFoldDB" id="A0A7X6DNP1"/>
<proteinExistence type="predicted"/>
<comment type="caution">
    <text evidence="1">The sequence shown here is derived from an EMBL/GenBank/DDBJ whole genome shotgun (WGS) entry which is preliminary data.</text>
</comment>